<organism evidence="1 2">
    <name type="scientific">Photobacterium galatheae</name>
    <dbReference type="NCBI Taxonomy" id="1654360"/>
    <lineage>
        <taxon>Bacteria</taxon>
        <taxon>Pseudomonadati</taxon>
        <taxon>Pseudomonadota</taxon>
        <taxon>Gammaproteobacteria</taxon>
        <taxon>Vibrionales</taxon>
        <taxon>Vibrionaceae</taxon>
        <taxon>Photobacterium</taxon>
    </lineage>
</organism>
<proteinExistence type="predicted"/>
<keyword evidence="2" id="KW-1185">Reference proteome</keyword>
<evidence type="ECO:0000313" key="1">
    <source>
        <dbReference type="EMBL" id="KDM92469.1"/>
    </source>
</evidence>
<name>A0A066RQ21_9GAMM</name>
<evidence type="ECO:0000313" key="2">
    <source>
        <dbReference type="Proteomes" id="UP000027192"/>
    </source>
</evidence>
<comment type="caution">
    <text evidence="1">The sequence shown here is derived from an EMBL/GenBank/DDBJ whole genome shotgun (WGS) entry which is preliminary data.</text>
</comment>
<sequence length="106" mass="11709">MTQQNVVEIVQFKLTSGVSESDLMVANEAFQAWVQQQPGLLYRSLAKDSESLIYTDIIYWESMAHAKAVSDAFPSTEVCQQLTQLIDRSSVGITHHTIVSQSACTG</sequence>
<dbReference type="AlphaFoldDB" id="A0A066RQ21"/>
<gene>
    <name evidence="1" type="ORF">EA58_05880</name>
</gene>
<dbReference type="SUPFAM" id="SSF54909">
    <property type="entry name" value="Dimeric alpha+beta barrel"/>
    <property type="match status" value="1"/>
</dbReference>
<dbReference type="EMBL" id="JMIB01000008">
    <property type="protein sequence ID" value="KDM92469.1"/>
    <property type="molecule type" value="Genomic_DNA"/>
</dbReference>
<dbReference type="InterPro" id="IPR011008">
    <property type="entry name" value="Dimeric_a/b-barrel"/>
</dbReference>
<accession>A0A066RQ21</accession>
<dbReference type="Proteomes" id="UP000027192">
    <property type="component" value="Unassembled WGS sequence"/>
</dbReference>
<dbReference type="STRING" id="1654360.EA58_05880"/>
<protein>
    <recommendedName>
        <fullName evidence="3">ABM domain-containing protein</fullName>
    </recommendedName>
</protein>
<dbReference type="RefSeq" id="WP_036750076.1">
    <property type="nucleotide sequence ID" value="NZ_JAGSGC010000001.1"/>
</dbReference>
<evidence type="ECO:0008006" key="3">
    <source>
        <dbReference type="Google" id="ProtNLM"/>
    </source>
</evidence>
<reference evidence="1 2" key="1">
    <citation type="submission" date="2014-04" db="EMBL/GenBank/DDBJ databases">
        <title>Draft genome sequence of Photobacterium halotolerans S2753: a solonamide, ngercheumicin and holomycin producer.</title>
        <authorList>
            <person name="Machado H.R."/>
            <person name="Gram L."/>
        </authorList>
    </citation>
    <scope>NUCLEOTIDE SEQUENCE [LARGE SCALE GENOMIC DNA]</scope>
    <source>
        <strain evidence="1 2">S2753</strain>
    </source>
</reference>
<dbReference type="OrthoDB" id="7859710at2"/>